<feature type="transmembrane region" description="Helical" evidence="1">
    <location>
        <begin position="158"/>
        <end position="177"/>
    </location>
</feature>
<gene>
    <name evidence="2" type="ORF">J3D65DRAFT_152310</name>
</gene>
<sequence>MVPGIHPLFDIVSSEVAFAGTVQWGNLCRPLTSKGQRAKGQTYMPPQAVPSSFLSLISLLWPRSHTSSQDRVFEMRFFSPARKAQAIDGHNPAPNSATPGDLESGKWCDIELTRPSPAAPPPALRKRMSQRRPVVNTARELLDAKIEREERRARRNKIIFRSLLLLCSLLLVAAQIYITEFPPPGKSRNTLGKEMATASYIWTTFILYVRVLMDSGDWSFWIESLDSGMHAMILVHFYGSMHWLFL</sequence>
<keyword evidence="1" id="KW-0812">Transmembrane</keyword>
<comment type="caution">
    <text evidence="2">The sequence shown here is derived from an EMBL/GenBank/DDBJ whole genome shotgun (WGS) entry which is preliminary data.</text>
</comment>
<accession>A0ABR1L6K3</accession>
<protein>
    <submittedName>
        <fullName evidence="2">Uncharacterized protein</fullName>
    </submittedName>
</protein>
<keyword evidence="1" id="KW-0472">Membrane</keyword>
<evidence type="ECO:0000313" key="3">
    <source>
        <dbReference type="Proteomes" id="UP001360953"/>
    </source>
</evidence>
<organism evidence="2 3">
    <name type="scientific">Phyllosticta citribraziliensis</name>
    <dbReference type="NCBI Taxonomy" id="989973"/>
    <lineage>
        <taxon>Eukaryota</taxon>
        <taxon>Fungi</taxon>
        <taxon>Dikarya</taxon>
        <taxon>Ascomycota</taxon>
        <taxon>Pezizomycotina</taxon>
        <taxon>Dothideomycetes</taxon>
        <taxon>Dothideomycetes incertae sedis</taxon>
        <taxon>Botryosphaeriales</taxon>
        <taxon>Phyllostictaceae</taxon>
        <taxon>Phyllosticta</taxon>
    </lineage>
</organism>
<name>A0ABR1L6K3_9PEZI</name>
<evidence type="ECO:0000313" key="2">
    <source>
        <dbReference type="EMBL" id="KAK7530298.1"/>
    </source>
</evidence>
<dbReference type="Proteomes" id="UP001360953">
    <property type="component" value="Unassembled WGS sequence"/>
</dbReference>
<dbReference type="RefSeq" id="XP_066650537.1">
    <property type="nucleotide sequence ID" value="XM_066794098.1"/>
</dbReference>
<dbReference type="EMBL" id="JBBPEH010000014">
    <property type="protein sequence ID" value="KAK7530298.1"/>
    <property type="molecule type" value="Genomic_DNA"/>
</dbReference>
<feature type="transmembrane region" description="Helical" evidence="1">
    <location>
        <begin position="197"/>
        <end position="213"/>
    </location>
</feature>
<keyword evidence="3" id="KW-1185">Reference proteome</keyword>
<dbReference type="GeneID" id="92027004"/>
<proteinExistence type="predicted"/>
<keyword evidence="1" id="KW-1133">Transmembrane helix</keyword>
<evidence type="ECO:0000256" key="1">
    <source>
        <dbReference type="SAM" id="Phobius"/>
    </source>
</evidence>
<reference evidence="2 3" key="1">
    <citation type="submission" date="2024-04" db="EMBL/GenBank/DDBJ databases">
        <title>Phyllosticta paracitricarpa is synonymous to the EU quarantine fungus P. citricarpa based on phylogenomic analyses.</title>
        <authorList>
            <consortium name="Lawrence Berkeley National Laboratory"/>
            <person name="Van ingen-buijs V.A."/>
            <person name="Van westerhoven A.C."/>
            <person name="Haridas S."/>
            <person name="Skiadas P."/>
            <person name="Martin F."/>
            <person name="Groenewald J.Z."/>
            <person name="Crous P.W."/>
            <person name="Seidl M.F."/>
        </authorList>
    </citation>
    <scope>NUCLEOTIDE SEQUENCE [LARGE SCALE GENOMIC DNA]</scope>
    <source>
        <strain evidence="2 3">CPC 17464</strain>
    </source>
</reference>